<dbReference type="EC" id="7.1.1.2" evidence="3"/>
<sequence>MLTLIMLMNWTLSMIFMFLNHPLSLGAILLIQSILIAMASGIMYLNFWFSYILFLVMIGGMVVLFIYMTSIASNEKFSIPKHSLTLTIFSISITLILLNLDNFTALSVTPEIYSNTQMSPIENLNLSKYFNHPCMNMLVMLMIYLLIALIAIVKIIDKTCGTLRQK</sequence>
<dbReference type="GO" id="GO:0008137">
    <property type="term" value="F:NADH dehydrogenase (ubiquinone) activity"/>
    <property type="evidence" value="ECO:0007669"/>
    <property type="project" value="UniProtKB-EC"/>
</dbReference>
<accession>A0A7H1KHT7</accession>
<evidence type="ECO:0000256" key="12">
    <source>
        <dbReference type="ARBA" id="ARBA00023128"/>
    </source>
</evidence>
<dbReference type="PANTHER" id="PTHR11435">
    <property type="entry name" value="NADH UBIQUINONE OXIDOREDUCTASE SUBUNIT ND6"/>
    <property type="match status" value="1"/>
</dbReference>
<keyword evidence="8" id="KW-1278">Translocase</keyword>
<dbReference type="GO" id="GO:0031966">
    <property type="term" value="C:mitochondrial membrane"/>
    <property type="evidence" value="ECO:0007669"/>
    <property type="project" value="UniProtKB-SubCell"/>
</dbReference>
<keyword evidence="5" id="KW-0813">Transport</keyword>
<comment type="subcellular location">
    <subcellularLocation>
        <location evidence="1">Mitochondrion membrane</location>
        <topology evidence="1">Multi-pass membrane protein</topology>
    </subcellularLocation>
</comment>
<evidence type="ECO:0000256" key="15">
    <source>
        <dbReference type="ARBA" id="ARBA00049551"/>
    </source>
</evidence>
<evidence type="ECO:0000256" key="6">
    <source>
        <dbReference type="ARBA" id="ARBA00022660"/>
    </source>
</evidence>
<feature type="transmembrane region" description="Helical" evidence="16">
    <location>
        <begin position="137"/>
        <end position="156"/>
    </location>
</feature>
<comment type="catalytic activity">
    <reaction evidence="15">
        <text>a ubiquinone + NADH + 5 H(+)(in) = a ubiquinol + NAD(+) + 4 H(+)(out)</text>
        <dbReference type="Rhea" id="RHEA:29091"/>
        <dbReference type="Rhea" id="RHEA-COMP:9565"/>
        <dbReference type="Rhea" id="RHEA-COMP:9566"/>
        <dbReference type="ChEBI" id="CHEBI:15378"/>
        <dbReference type="ChEBI" id="CHEBI:16389"/>
        <dbReference type="ChEBI" id="CHEBI:17976"/>
        <dbReference type="ChEBI" id="CHEBI:57540"/>
        <dbReference type="ChEBI" id="CHEBI:57945"/>
        <dbReference type="EC" id="7.1.1.2"/>
    </reaction>
</comment>
<keyword evidence="9" id="KW-0249">Electron transport</keyword>
<evidence type="ECO:0000256" key="14">
    <source>
        <dbReference type="ARBA" id="ARBA00031019"/>
    </source>
</evidence>
<evidence type="ECO:0000256" key="3">
    <source>
        <dbReference type="ARBA" id="ARBA00012944"/>
    </source>
</evidence>
<evidence type="ECO:0000256" key="11">
    <source>
        <dbReference type="ARBA" id="ARBA00023027"/>
    </source>
</evidence>
<keyword evidence="12 17" id="KW-0496">Mitochondrion</keyword>
<evidence type="ECO:0000256" key="1">
    <source>
        <dbReference type="ARBA" id="ARBA00004225"/>
    </source>
</evidence>
<keyword evidence="7 16" id="KW-0812">Transmembrane</keyword>
<evidence type="ECO:0000256" key="8">
    <source>
        <dbReference type="ARBA" id="ARBA00022967"/>
    </source>
</evidence>
<evidence type="ECO:0000313" key="17">
    <source>
        <dbReference type="EMBL" id="QNT26853.1"/>
    </source>
</evidence>
<dbReference type="AlphaFoldDB" id="A0A7H1KHT7"/>
<evidence type="ECO:0000256" key="2">
    <source>
        <dbReference type="ARBA" id="ARBA00005698"/>
    </source>
</evidence>
<keyword evidence="6" id="KW-0679">Respiratory chain</keyword>
<evidence type="ECO:0000256" key="4">
    <source>
        <dbReference type="ARBA" id="ARBA00021095"/>
    </source>
</evidence>
<organism evidence="17">
    <name type="scientific">Trigonopterus tounensis</name>
    <dbReference type="NCBI Taxonomy" id="2896837"/>
    <lineage>
        <taxon>Eukaryota</taxon>
        <taxon>Metazoa</taxon>
        <taxon>Ecdysozoa</taxon>
        <taxon>Arthropoda</taxon>
        <taxon>Hexapoda</taxon>
        <taxon>Insecta</taxon>
        <taxon>Pterygota</taxon>
        <taxon>Neoptera</taxon>
        <taxon>Endopterygota</taxon>
        <taxon>Coleoptera</taxon>
        <taxon>Polyphaga</taxon>
        <taxon>Cucujiformia</taxon>
        <taxon>Curculionidae</taxon>
        <taxon>Cryptorhynchinae</taxon>
        <taxon>Trigonopterus</taxon>
    </lineage>
</organism>
<evidence type="ECO:0000256" key="16">
    <source>
        <dbReference type="SAM" id="Phobius"/>
    </source>
</evidence>
<keyword evidence="10 16" id="KW-1133">Transmembrane helix</keyword>
<evidence type="ECO:0000256" key="9">
    <source>
        <dbReference type="ARBA" id="ARBA00022982"/>
    </source>
</evidence>
<feature type="transmembrane region" description="Helical" evidence="16">
    <location>
        <begin position="83"/>
        <end position="100"/>
    </location>
</feature>
<dbReference type="PANTHER" id="PTHR11435:SF1">
    <property type="entry name" value="NADH-UBIQUINONE OXIDOREDUCTASE CHAIN 6"/>
    <property type="match status" value="1"/>
</dbReference>
<gene>
    <name evidence="17" type="primary">nad6</name>
</gene>
<evidence type="ECO:0000256" key="7">
    <source>
        <dbReference type="ARBA" id="ARBA00022692"/>
    </source>
</evidence>
<evidence type="ECO:0000256" key="13">
    <source>
        <dbReference type="ARBA" id="ARBA00023136"/>
    </source>
</evidence>
<reference evidence="17" key="1">
    <citation type="submission" date="2020-06" db="EMBL/GenBank/DDBJ databases">
        <title>Mitochondrial genomes of twelve species of hyperdiverse Trigonopterus weevils.</title>
        <authorList>
            <person name="Narakusumo R.P."/>
            <person name="Pons J."/>
            <person name="Riedel A."/>
        </authorList>
    </citation>
    <scope>NUCLEOTIDE SEQUENCE</scope>
</reference>
<protein>
    <recommendedName>
        <fullName evidence="4">NADH-ubiquinone oxidoreductase chain 6</fullName>
        <ecNumber evidence="3">7.1.1.2</ecNumber>
    </recommendedName>
    <alternativeName>
        <fullName evidence="14">NADH dehydrogenase subunit 6</fullName>
    </alternativeName>
</protein>
<name>A0A7H1KHT7_9CUCU</name>
<proteinExistence type="inferred from homology"/>
<evidence type="ECO:0000256" key="10">
    <source>
        <dbReference type="ARBA" id="ARBA00022989"/>
    </source>
</evidence>
<dbReference type="InterPro" id="IPR050269">
    <property type="entry name" value="ComplexI_Subunit6"/>
</dbReference>
<keyword evidence="11" id="KW-0520">NAD</keyword>
<feature type="transmembrane region" description="Helical" evidence="16">
    <location>
        <begin position="49"/>
        <end position="71"/>
    </location>
</feature>
<dbReference type="EMBL" id="MT653602">
    <property type="protein sequence ID" value="QNT26853.1"/>
    <property type="molecule type" value="Genomic_DNA"/>
</dbReference>
<evidence type="ECO:0000256" key="5">
    <source>
        <dbReference type="ARBA" id="ARBA00022448"/>
    </source>
</evidence>
<comment type="similarity">
    <text evidence="2">Belongs to the complex I subunit 6 family.</text>
</comment>
<geneLocation type="mitochondrion" evidence="17"/>
<keyword evidence="13 16" id="KW-0472">Membrane</keyword>